<reference evidence="1 2" key="1">
    <citation type="submission" date="2021-10" db="EMBL/GenBank/DDBJ databases">
        <title>Whole-genome sequencing analysis of Laribacter hongkongensis: virulence gene profiles, carbohydrate-active enzyme prediction, and antimicrobial resistance characterization.</title>
        <authorList>
            <person name="Yuan P."/>
            <person name="Zhan Y."/>
            <person name="Chen D."/>
        </authorList>
    </citation>
    <scope>NUCLEOTIDE SEQUENCE [LARGE SCALE GENOMIC DNA]</scope>
    <source>
        <strain evidence="1 2">W67</strain>
    </source>
</reference>
<protein>
    <submittedName>
        <fullName evidence="1">Uncharacterized protein</fullName>
    </submittedName>
</protein>
<dbReference type="AlphaFoldDB" id="A0ABD4SRE2"/>
<gene>
    <name evidence="1" type="ORF">LH440_07675</name>
</gene>
<sequence length="213" mass="23792">MKSRELFTIHDLIASNYTIIKLASGNYLHKFTPATTATVYEFEANATPVVVEGERYNIGYTIDAKGKNIIDLSALSLTSHVNPMLSFLAAQQIAKGNYAAEKAKNDQRVTHSAKDGYYWGKKYAWRMFGTVIAKEAFFQYLDEIGHPSIPCITRDSDLPYSNDQSTAYKEDGLEEAMRNLIVSATKASAAYFKSPLYSKKFTIKGINAITDKK</sequence>
<evidence type="ECO:0000313" key="2">
    <source>
        <dbReference type="Proteomes" id="UP001200247"/>
    </source>
</evidence>
<comment type="caution">
    <text evidence="1">The sequence shown here is derived from an EMBL/GenBank/DDBJ whole genome shotgun (WGS) entry which is preliminary data.</text>
</comment>
<dbReference type="EMBL" id="JAJAXM010000010">
    <property type="protein sequence ID" value="MCG9025782.1"/>
    <property type="molecule type" value="Genomic_DNA"/>
</dbReference>
<dbReference type="RefSeq" id="WP_239893915.1">
    <property type="nucleotide sequence ID" value="NZ_JAJAXM010000010.1"/>
</dbReference>
<organism evidence="1 2">
    <name type="scientific">Laribacter hongkongensis</name>
    <dbReference type="NCBI Taxonomy" id="168471"/>
    <lineage>
        <taxon>Bacteria</taxon>
        <taxon>Pseudomonadati</taxon>
        <taxon>Pseudomonadota</taxon>
        <taxon>Betaproteobacteria</taxon>
        <taxon>Neisseriales</taxon>
        <taxon>Aquaspirillaceae</taxon>
        <taxon>Laribacter</taxon>
    </lineage>
</organism>
<name>A0ABD4SRE2_9NEIS</name>
<proteinExistence type="predicted"/>
<evidence type="ECO:0000313" key="1">
    <source>
        <dbReference type="EMBL" id="MCG9025782.1"/>
    </source>
</evidence>
<dbReference type="Proteomes" id="UP001200247">
    <property type="component" value="Unassembled WGS sequence"/>
</dbReference>
<accession>A0ABD4SRE2</accession>